<reference evidence="4" key="1">
    <citation type="journal article" date="2019" name="Int. J. Syst. Evol. Microbiol.">
        <title>The Global Catalogue of Microorganisms (GCM) 10K type strain sequencing project: providing services to taxonomists for standard genome sequencing and annotation.</title>
        <authorList>
            <consortium name="The Broad Institute Genomics Platform"/>
            <consortium name="The Broad Institute Genome Sequencing Center for Infectious Disease"/>
            <person name="Wu L."/>
            <person name="Ma J."/>
        </authorList>
    </citation>
    <scope>NUCLEOTIDE SEQUENCE [LARGE SCALE GENOMIC DNA]</scope>
    <source>
        <strain evidence="4">KCTC 52607</strain>
    </source>
</reference>
<comment type="caution">
    <text evidence="3">The sequence shown here is derived from an EMBL/GenBank/DDBJ whole genome shotgun (WGS) entry which is preliminary data.</text>
</comment>
<dbReference type="InterPro" id="IPR038375">
    <property type="entry name" value="NDUFAF7_sf"/>
</dbReference>
<evidence type="ECO:0000313" key="4">
    <source>
        <dbReference type="Proteomes" id="UP001595456"/>
    </source>
</evidence>
<dbReference type="EMBL" id="JBHRST010000013">
    <property type="protein sequence ID" value="MFC3098087.1"/>
    <property type="molecule type" value="Genomic_DNA"/>
</dbReference>
<gene>
    <name evidence="3" type="ORF">ACFODU_09780</name>
</gene>
<protein>
    <submittedName>
        <fullName evidence="3">Class I SAM-dependent methyltransferase</fullName>
    </submittedName>
</protein>
<keyword evidence="1 3" id="KW-0489">Methyltransferase</keyword>
<keyword evidence="2" id="KW-0808">Transferase</keyword>
<proteinExistence type="predicted"/>
<sequence>MKQASQADIFRRLIAATGPISLMQFMGESNARYYSEGQPFGEEGDFITAPDISQMFGELIGLWLADMWIRGGRLEPVHFVELGPGRGFLARDALRAMKRYGFEPRAHLIEGSVRLRDVQLEQVPHAIHHHDLASVPRTGPILLVANEFLDALPVRQLVMTDQGWREVMVDVDESGRFFPVAGRQPMDAAVPENRRSAQIGTIIETCPGAAATLFEVAGRLVAQGGAALFIDYGHAAPRTGSTLQALRLHRKVDPLDHPGEADLTAHVDFDQARQVALAGGARWLGTTTQGEWLTALGIDQRAEALAAFAPQHRSALMAARDRLVEPGQMGELFKVMGLAAPDWPDGAGFPPQR</sequence>
<dbReference type="PANTHER" id="PTHR12049:SF7">
    <property type="entry name" value="PROTEIN ARGININE METHYLTRANSFERASE NDUFAF7, MITOCHONDRIAL"/>
    <property type="match status" value="1"/>
</dbReference>
<dbReference type="Pfam" id="PF02636">
    <property type="entry name" value="Methyltransf_28"/>
    <property type="match status" value="1"/>
</dbReference>
<name>A0ABV7E905_9SPHN</name>
<dbReference type="PANTHER" id="PTHR12049">
    <property type="entry name" value="PROTEIN ARGININE METHYLTRANSFERASE NDUFAF7, MITOCHONDRIAL"/>
    <property type="match status" value="1"/>
</dbReference>
<dbReference type="InterPro" id="IPR003788">
    <property type="entry name" value="NDUFAF7"/>
</dbReference>
<evidence type="ECO:0000256" key="1">
    <source>
        <dbReference type="ARBA" id="ARBA00022603"/>
    </source>
</evidence>
<evidence type="ECO:0000313" key="3">
    <source>
        <dbReference type="EMBL" id="MFC3098087.1"/>
    </source>
</evidence>
<keyword evidence="4" id="KW-1185">Reference proteome</keyword>
<dbReference type="SUPFAM" id="SSF53335">
    <property type="entry name" value="S-adenosyl-L-methionine-dependent methyltransferases"/>
    <property type="match status" value="1"/>
</dbReference>
<dbReference type="GO" id="GO:0032259">
    <property type="term" value="P:methylation"/>
    <property type="evidence" value="ECO:0007669"/>
    <property type="project" value="UniProtKB-KW"/>
</dbReference>
<dbReference type="Proteomes" id="UP001595456">
    <property type="component" value="Unassembled WGS sequence"/>
</dbReference>
<organism evidence="3 4">
    <name type="scientific">Alteraurantiacibacter palmitatis</name>
    <dbReference type="NCBI Taxonomy" id="2054628"/>
    <lineage>
        <taxon>Bacteria</taxon>
        <taxon>Pseudomonadati</taxon>
        <taxon>Pseudomonadota</taxon>
        <taxon>Alphaproteobacteria</taxon>
        <taxon>Sphingomonadales</taxon>
        <taxon>Erythrobacteraceae</taxon>
        <taxon>Alteraurantiacibacter</taxon>
    </lineage>
</organism>
<accession>A0ABV7E905</accession>
<dbReference type="Gene3D" id="3.40.50.12710">
    <property type="match status" value="1"/>
</dbReference>
<dbReference type="GO" id="GO:0008168">
    <property type="term" value="F:methyltransferase activity"/>
    <property type="evidence" value="ECO:0007669"/>
    <property type="project" value="UniProtKB-KW"/>
</dbReference>
<dbReference type="InterPro" id="IPR029063">
    <property type="entry name" value="SAM-dependent_MTases_sf"/>
</dbReference>
<evidence type="ECO:0000256" key="2">
    <source>
        <dbReference type="ARBA" id="ARBA00022679"/>
    </source>
</evidence>
<dbReference type="RefSeq" id="WP_336925364.1">
    <property type="nucleotide sequence ID" value="NZ_JBANRO010000004.1"/>
</dbReference>